<keyword evidence="4" id="KW-0378">Hydrolase</keyword>
<sequence>MCCESWSLKANWVLACYLLVLCWPISSLAAGSTLGKIAVVALQHRDFDAPNLALEERLVLAVRRSHARKARLEGTLNKARGEEGGVSFSGGAKVGDGTAKLVGLKAETGECRAHNETGAKSRAGEAYAAEVEAVDGAFLASVLIGTPPVRMRAILDTGSDLVWQQCMPCRSCYLQPDLPIFDPSLSSSFKKATCSHTLCQQLLRSSSPSSPCSPSSPNVSCSFTYTYGDNSFTSGELAFDTLTLLHPRGQECVQVKEFAFGCGYANHGASFTGADGILGMGQGPLSLASQLPSHSFSYCLTSLTTSRPSYLLLGDHATDFLQTEKGSQVQVTSILTNKFMPTFYYLNLTGMSMDGVHLDISAKTFSLKSNGSGGMIVDSGTTITYLQEHGYQVVLRAIQSKLSGQSQKVQSMFGLDLCFRSLNESMLPNLTFHFDGATMEVPSTSLFIQATSIYCLALGGSHDFSILE</sequence>
<dbReference type="InterPro" id="IPR032861">
    <property type="entry name" value="TAXi_N"/>
</dbReference>
<evidence type="ECO:0000259" key="7">
    <source>
        <dbReference type="PROSITE" id="PS51767"/>
    </source>
</evidence>
<keyword evidence="2" id="KW-0645">Protease</keyword>
<dbReference type="InterPro" id="IPR033121">
    <property type="entry name" value="PEPTIDASE_A1"/>
</dbReference>
<evidence type="ECO:0000313" key="8">
    <source>
        <dbReference type="EMBL" id="KAI5063992.1"/>
    </source>
</evidence>
<dbReference type="AlphaFoldDB" id="A0A9D4U9Y4"/>
<evidence type="ECO:0000256" key="6">
    <source>
        <dbReference type="SAM" id="SignalP"/>
    </source>
</evidence>
<feature type="chain" id="PRO_5039329050" description="Peptidase A1 domain-containing protein" evidence="6">
    <location>
        <begin position="30"/>
        <end position="468"/>
    </location>
</feature>
<keyword evidence="9" id="KW-1185">Reference proteome</keyword>
<dbReference type="CDD" id="cd05476">
    <property type="entry name" value="pepsin_A_like_plant"/>
    <property type="match status" value="1"/>
</dbReference>
<dbReference type="InterPro" id="IPR021109">
    <property type="entry name" value="Peptidase_aspartic_dom_sf"/>
</dbReference>
<gene>
    <name evidence="8" type="ORF">GOP47_0020662</name>
</gene>
<keyword evidence="6" id="KW-0732">Signal</keyword>
<feature type="signal peptide" evidence="6">
    <location>
        <begin position="1"/>
        <end position="29"/>
    </location>
</feature>
<dbReference type="Gene3D" id="2.40.70.10">
    <property type="entry name" value="Acid Proteases"/>
    <property type="match status" value="2"/>
</dbReference>
<keyword evidence="5" id="KW-0325">Glycoprotein</keyword>
<dbReference type="PROSITE" id="PS00141">
    <property type="entry name" value="ASP_PROTEASE"/>
    <property type="match status" value="1"/>
</dbReference>
<keyword evidence="3" id="KW-0064">Aspartyl protease</keyword>
<accession>A0A9D4U9Y4</accession>
<dbReference type="InterPro" id="IPR032799">
    <property type="entry name" value="TAXi_C"/>
</dbReference>
<evidence type="ECO:0000256" key="4">
    <source>
        <dbReference type="ARBA" id="ARBA00022801"/>
    </source>
</evidence>
<dbReference type="SUPFAM" id="SSF50630">
    <property type="entry name" value="Acid proteases"/>
    <property type="match status" value="1"/>
</dbReference>
<protein>
    <recommendedName>
        <fullName evidence="7">Peptidase A1 domain-containing protein</fullName>
    </recommendedName>
</protein>
<evidence type="ECO:0000256" key="1">
    <source>
        <dbReference type="ARBA" id="ARBA00007447"/>
    </source>
</evidence>
<dbReference type="InterPro" id="IPR034161">
    <property type="entry name" value="Pepsin-like_plant"/>
</dbReference>
<dbReference type="PROSITE" id="PS51767">
    <property type="entry name" value="PEPTIDASE_A1"/>
    <property type="match status" value="1"/>
</dbReference>
<evidence type="ECO:0000256" key="2">
    <source>
        <dbReference type="ARBA" id="ARBA00022670"/>
    </source>
</evidence>
<dbReference type="Proteomes" id="UP000886520">
    <property type="component" value="Chromosome 20"/>
</dbReference>
<evidence type="ECO:0000256" key="5">
    <source>
        <dbReference type="ARBA" id="ARBA00023180"/>
    </source>
</evidence>
<dbReference type="PANTHER" id="PTHR47967:SF128">
    <property type="entry name" value="ASPARTIC PROTEINASE CDR1-LIKE"/>
    <property type="match status" value="1"/>
</dbReference>
<evidence type="ECO:0000256" key="3">
    <source>
        <dbReference type="ARBA" id="ARBA00022750"/>
    </source>
</evidence>
<dbReference type="EMBL" id="JABFUD020000020">
    <property type="protein sequence ID" value="KAI5063992.1"/>
    <property type="molecule type" value="Genomic_DNA"/>
</dbReference>
<dbReference type="InterPro" id="IPR001969">
    <property type="entry name" value="Aspartic_peptidase_AS"/>
</dbReference>
<dbReference type="GO" id="GO:0006508">
    <property type="term" value="P:proteolysis"/>
    <property type="evidence" value="ECO:0007669"/>
    <property type="project" value="UniProtKB-KW"/>
</dbReference>
<feature type="domain" description="Peptidase A1" evidence="7">
    <location>
        <begin position="138"/>
        <end position="468"/>
    </location>
</feature>
<dbReference type="Pfam" id="PF14541">
    <property type="entry name" value="TAXi_C"/>
    <property type="match status" value="1"/>
</dbReference>
<dbReference type="InterPro" id="IPR051708">
    <property type="entry name" value="Plant_Aspart_Prot_A1"/>
</dbReference>
<reference evidence="8" key="1">
    <citation type="submission" date="2021-01" db="EMBL/GenBank/DDBJ databases">
        <title>Adiantum capillus-veneris genome.</title>
        <authorList>
            <person name="Fang Y."/>
            <person name="Liao Q."/>
        </authorList>
    </citation>
    <scope>NUCLEOTIDE SEQUENCE</scope>
    <source>
        <strain evidence="8">H3</strain>
        <tissue evidence="8">Leaf</tissue>
    </source>
</reference>
<dbReference type="PANTHER" id="PTHR47967">
    <property type="entry name" value="OS07G0603500 PROTEIN-RELATED"/>
    <property type="match status" value="1"/>
</dbReference>
<dbReference type="GO" id="GO:0004190">
    <property type="term" value="F:aspartic-type endopeptidase activity"/>
    <property type="evidence" value="ECO:0007669"/>
    <property type="project" value="UniProtKB-KW"/>
</dbReference>
<comment type="similarity">
    <text evidence="1">Belongs to the peptidase A1 family.</text>
</comment>
<evidence type="ECO:0000313" key="9">
    <source>
        <dbReference type="Proteomes" id="UP000886520"/>
    </source>
</evidence>
<dbReference type="GO" id="GO:0005576">
    <property type="term" value="C:extracellular region"/>
    <property type="evidence" value="ECO:0007669"/>
    <property type="project" value="TreeGrafter"/>
</dbReference>
<comment type="caution">
    <text evidence="8">The sequence shown here is derived from an EMBL/GenBank/DDBJ whole genome shotgun (WGS) entry which is preliminary data.</text>
</comment>
<name>A0A9D4U9Y4_ADICA</name>
<dbReference type="OrthoDB" id="660550at2759"/>
<proteinExistence type="inferred from homology"/>
<organism evidence="8 9">
    <name type="scientific">Adiantum capillus-veneris</name>
    <name type="common">Maidenhair fern</name>
    <dbReference type="NCBI Taxonomy" id="13818"/>
    <lineage>
        <taxon>Eukaryota</taxon>
        <taxon>Viridiplantae</taxon>
        <taxon>Streptophyta</taxon>
        <taxon>Embryophyta</taxon>
        <taxon>Tracheophyta</taxon>
        <taxon>Polypodiopsida</taxon>
        <taxon>Polypodiidae</taxon>
        <taxon>Polypodiales</taxon>
        <taxon>Pteridineae</taxon>
        <taxon>Pteridaceae</taxon>
        <taxon>Vittarioideae</taxon>
        <taxon>Adiantum</taxon>
    </lineage>
</organism>
<dbReference type="Pfam" id="PF14543">
    <property type="entry name" value="TAXi_N"/>
    <property type="match status" value="1"/>
</dbReference>